<dbReference type="GO" id="GO:0004497">
    <property type="term" value="F:monooxygenase activity"/>
    <property type="evidence" value="ECO:0007669"/>
    <property type="project" value="UniProtKB-KW"/>
</dbReference>
<reference evidence="9" key="1">
    <citation type="journal article" date="2014" name="Proc. Natl. Acad. Sci. U.S.A.">
        <title>Extensive sampling of basidiomycete genomes demonstrates inadequacy of the white-rot/brown-rot paradigm for wood decay fungi.</title>
        <authorList>
            <person name="Riley R."/>
            <person name="Salamov A.A."/>
            <person name="Brown D.W."/>
            <person name="Nagy L.G."/>
            <person name="Floudas D."/>
            <person name="Held B.W."/>
            <person name="Levasseur A."/>
            <person name="Lombard V."/>
            <person name="Morin E."/>
            <person name="Otillar R."/>
            <person name="Lindquist E.A."/>
            <person name="Sun H."/>
            <person name="LaButti K.M."/>
            <person name="Schmutz J."/>
            <person name="Jabbour D."/>
            <person name="Luo H."/>
            <person name="Baker S.E."/>
            <person name="Pisabarro A.G."/>
            <person name="Walton J.D."/>
            <person name="Blanchette R.A."/>
            <person name="Henrissat B."/>
            <person name="Martin F."/>
            <person name="Cullen D."/>
            <person name="Hibbett D.S."/>
            <person name="Grigoriev I.V."/>
        </authorList>
    </citation>
    <scope>NUCLEOTIDE SEQUENCE [LARGE SCALE GENOMIC DNA]</scope>
    <source>
        <strain evidence="9">MUCL 33604</strain>
    </source>
</reference>
<feature type="compositionally biased region" description="Basic and acidic residues" evidence="6">
    <location>
        <begin position="464"/>
        <end position="473"/>
    </location>
</feature>
<sequence>MVLKLAASLPRSQLVRFGASRTVIPAGLRTILPRQASGQRRTMATETQPPAKPLAEAKLSTADIKHTTLYSGRTASYPLNISIIGCGLGGLAAAFCLARAGHKVSIFESAPAIGEVGAGIQMTPNLTRLLIRWGCGDVLKACTVTPSAIALRRWKDGELVGWTRWGDDMENEHGAPYYHIHRADLHKLLFDLAVPHINLHLSSRVDSINPSLPSPSITLSTGQVIPTDLIIGADGVKSMIREVVVGGPDRPVATGDAAYRAIVSTDDMMKDETLKHLVDEQEMTGWMGPERHIMAYCIRAKKEYNLVMVHPDDGSVESWTAEGSADKLRADFAGFEPRVEKLLKLVPSTLKWKLMDRAPLHKWVHDEGRVVLLGDACHPMLPYRAQGAAMAVEDGCILGNLFSRLSHPSQITPFLHAYERLRLPRTSATQASARLNQKIFHYPDGPEQQARDESMRKALRIARGEEKEVDDGKGSYNQWADKGKNREQFSYDADLEAERWWKEEGERTLGAGEGVTSKM</sequence>
<dbReference type="GO" id="GO:0071949">
    <property type="term" value="F:FAD binding"/>
    <property type="evidence" value="ECO:0007669"/>
    <property type="project" value="InterPro"/>
</dbReference>
<dbReference type="AlphaFoldDB" id="A0A067PPQ0"/>
<gene>
    <name evidence="8" type="ORF">JAAARDRAFT_37206</name>
</gene>
<dbReference type="PANTHER" id="PTHR13789:SF147">
    <property type="entry name" value="PUTATIVE (AFU_ORTHOLOGUE AFUA_2G01950)-RELATED"/>
    <property type="match status" value="1"/>
</dbReference>
<evidence type="ECO:0000256" key="2">
    <source>
        <dbReference type="ARBA" id="ARBA00022630"/>
    </source>
</evidence>
<accession>A0A067PPQ0</accession>
<keyword evidence="3" id="KW-0274">FAD</keyword>
<feature type="region of interest" description="Disordered" evidence="6">
    <location>
        <begin position="464"/>
        <end position="483"/>
    </location>
</feature>
<feature type="domain" description="FAD-binding" evidence="7">
    <location>
        <begin position="81"/>
        <end position="428"/>
    </location>
</feature>
<name>A0A067PPQ0_9AGAM</name>
<dbReference type="STRING" id="933084.A0A067PPQ0"/>
<evidence type="ECO:0000313" key="8">
    <source>
        <dbReference type="EMBL" id="KDQ55785.1"/>
    </source>
</evidence>
<evidence type="ECO:0000256" key="5">
    <source>
        <dbReference type="ARBA" id="ARBA00023033"/>
    </source>
</evidence>
<dbReference type="Proteomes" id="UP000027265">
    <property type="component" value="Unassembled WGS sequence"/>
</dbReference>
<evidence type="ECO:0000256" key="4">
    <source>
        <dbReference type="ARBA" id="ARBA00023002"/>
    </source>
</evidence>
<dbReference type="SUPFAM" id="SSF54373">
    <property type="entry name" value="FAD-linked reductases, C-terminal domain"/>
    <property type="match status" value="1"/>
</dbReference>
<evidence type="ECO:0000256" key="3">
    <source>
        <dbReference type="ARBA" id="ARBA00022827"/>
    </source>
</evidence>
<evidence type="ECO:0000259" key="7">
    <source>
        <dbReference type="Pfam" id="PF01494"/>
    </source>
</evidence>
<protein>
    <recommendedName>
        <fullName evidence="7">FAD-binding domain-containing protein</fullName>
    </recommendedName>
</protein>
<dbReference type="EMBL" id="KL197724">
    <property type="protein sequence ID" value="KDQ55785.1"/>
    <property type="molecule type" value="Genomic_DNA"/>
</dbReference>
<dbReference type="FunFam" id="3.50.50.60:FF:000115">
    <property type="entry name" value="Salicylate hydroxylase, putative"/>
    <property type="match status" value="1"/>
</dbReference>
<dbReference type="HOGENOM" id="CLU_009665_19_3_1"/>
<dbReference type="Gene3D" id="3.50.50.60">
    <property type="entry name" value="FAD/NAD(P)-binding domain"/>
    <property type="match status" value="1"/>
</dbReference>
<dbReference type="PRINTS" id="PR00420">
    <property type="entry name" value="RNGMNOXGNASE"/>
</dbReference>
<dbReference type="InParanoid" id="A0A067PPQ0"/>
<proteinExistence type="inferred from homology"/>
<keyword evidence="9" id="KW-1185">Reference proteome</keyword>
<evidence type="ECO:0000256" key="1">
    <source>
        <dbReference type="ARBA" id="ARBA00007992"/>
    </source>
</evidence>
<comment type="similarity">
    <text evidence="1">Belongs to the paxM FAD-dependent monooxygenase family.</text>
</comment>
<keyword evidence="2" id="KW-0285">Flavoprotein</keyword>
<dbReference type="Pfam" id="PF01494">
    <property type="entry name" value="FAD_binding_3"/>
    <property type="match status" value="1"/>
</dbReference>
<dbReference type="InterPro" id="IPR050493">
    <property type="entry name" value="FAD-dep_Monooxygenase_BioMet"/>
</dbReference>
<keyword evidence="4" id="KW-0560">Oxidoreductase</keyword>
<keyword evidence="5" id="KW-0503">Monooxygenase</keyword>
<dbReference type="InterPro" id="IPR002938">
    <property type="entry name" value="FAD-bd"/>
</dbReference>
<dbReference type="OrthoDB" id="1878542at2759"/>
<dbReference type="InterPro" id="IPR036188">
    <property type="entry name" value="FAD/NAD-bd_sf"/>
</dbReference>
<dbReference type="SUPFAM" id="SSF51905">
    <property type="entry name" value="FAD/NAD(P)-binding domain"/>
    <property type="match status" value="1"/>
</dbReference>
<organism evidence="8 9">
    <name type="scientific">Jaapia argillacea MUCL 33604</name>
    <dbReference type="NCBI Taxonomy" id="933084"/>
    <lineage>
        <taxon>Eukaryota</taxon>
        <taxon>Fungi</taxon>
        <taxon>Dikarya</taxon>
        <taxon>Basidiomycota</taxon>
        <taxon>Agaricomycotina</taxon>
        <taxon>Agaricomycetes</taxon>
        <taxon>Agaricomycetidae</taxon>
        <taxon>Jaapiales</taxon>
        <taxon>Jaapiaceae</taxon>
        <taxon>Jaapia</taxon>
    </lineage>
</organism>
<dbReference type="PANTHER" id="PTHR13789">
    <property type="entry name" value="MONOOXYGENASE"/>
    <property type="match status" value="1"/>
</dbReference>
<evidence type="ECO:0000313" key="9">
    <source>
        <dbReference type="Proteomes" id="UP000027265"/>
    </source>
</evidence>
<evidence type="ECO:0000256" key="6">
    <source>
        <dbReference type="SAM" id="MobiDB-lite"/>
    </source>
</evidence>